<proteinExistence type="inferred from homology"/>
<keyword evidence="6 18" id="KW-0479">Metal-binding</keyword>
<evidence type="ECO:0000313" key="22">
    <source>
        <dbReference type="EMBL" id="KAJ6649739.1"/>
    </source>
</evidence>
<dbReference type="PROSITE" id="PS01136">
    <property type="entry name" value="UPF0034"/>
    <property type="match status" value="1"/>
</dbReference>
<evidence type="ECO:0000256" key="11">
    <source>
        <dbReference type="ARBA" id="ARBA00023002"/>
    </source>
</evidence>
<feature type="zinc finger region" description="C3H1-type" evidence="18">
    <location>
        <begin position="92"/>
        <end position="118"/>
    </location>
</feature>
<feature type="region of interest" description="Disordered" evidence="20">
    <location>
        <begin position="31"/>
        <end position="81"/>
    </location>
</feature>
<dbReference type="CDD" id="cd02801">
    <property type="entry name" value="DUS_like_FMN"/>
    <property type="match status" value="1"/>
</dbReference>
<dbReference type="AlphaFoldDB" id="A0A9Q0NGB0"/>
<gene>
    <name evidence="22" type="primary">dus3l</name>
    <name evidence="22" type="ORF">Bhyg_04978</name>
</gene>
<keyword evidence="23" id="KW-1185">Reference proteome</keyword>
<evidence type="ECO:0000256" key="13">
    <source>
        <dbReference type="ARBA" id="ARBA00045365"/>
    </source>
</evidence>
<comment type="caution">
    <text evidence="22">The sequence shown here is derived from an EMBL/GenBank/DDBJ whole genome shotgun (WGS) entry which is preliminary data.</text>
</comment>
<evidence type="ECO:0000256" key="16">
    <source>
        <dbReference type="ARBA" id="ARBA00049447"/>
    </source>
</evidence>
<sequence length="589" mass="67665">MMDGICYVKKEFLVAADVQPIVPKTNSNTEEILDTSNCNNGDESKTIDDSNKRKCSTSEEQEPKRKKWEKKNRGQNKARHQNRFQHIREHNLCKSLFNGHDNDKKCPFEKCKYVHDIHKYLESKPKDVDGTCYIYSTKGFCERGLTCRFSGGHLDENLNNLKADFYNPDIACKTKNQISYDLQVTLRKRNYNFDLSKKILAEVDAEKKQRKENEGEKPTGFVSDTDIIKERPSEKKSINFREKLFLSPLTTVGNLPFRRICKEFGADVTCGEMACAVPICNGISQEWALVKRHESEDLFGVQLCANNPQLLTFACQLLKENAKVDFIDLNIGCPIELIYGQGAGSALIRRPNVLEIMVRSSSRLLGEIPFTVKTRTGVYSHKSVAHELVPKFEEWGASCITIHGRSKEQRYTKRADWEYIEECASKATTVPVIGNGDILNFEEYNTSRLTAPSISGVMIGRGALIKPWLFKEIKEQKHWDPSSSERFEIMKKYVNYGLEHWGSDTKGVENTRRFFLEWQSFLYRYVPYGLLERPPQRINDRPEAYFGRDDLETLMASSKCSDWIKLSEMFLGPVPEGHTFLPKHKANSF</sequence>
<evidence type="ECO:0000256" key="9">
    <source>
        <dbReference type="ARBA" id="ARBA00022833"/>
    </source>
</evidence>
<evidence type="ECO:0000256" key="1">
    <source>
        <dbReference type="ARBA" id="ARBA00001917"/>
    </source>
</evidence>
<dbReference type="EC" id="1.3.1.-" evidence="19"/>
<keyword evidence="3 19" id="KW-0288">FMN</keyword>
<evidence type="ECO:0000256" key="20">
    <source>
        <dbReference type="SAM" id="MobiDB-lite"/>
    </source>
</evidence>
<protein>
    <recommendedName>
        <fullName evidence="19">tRNA-dihydrouridine(47) synthase [NAD(P)(+)]</fullName>
        <ecNumber evidence="19">1.3.1.-</ecNumber>
    </recommendedName>
    <alternativeName>
        <fullName evidence="19">tRNA-dihydrouridine synthase 3</fullName>
    </alternativeName>
</protein>
<comment type="cofactor">
    <cofactor evidence="1 19">
        <name>FMN</name>
        <dbReference type="ChEBI" id="CHEBI:58210"/>
    </cofactor>
</comment>
<keyword evidence="10" id="KW-0521">NADP</keyword>
<evidence type="ECO:0000256" key="4">
    <source>
        <dbReference type="ARBA" id="ARBA00022664"/>
    </source>
</evidence>
<evidence type="ECO:0000313" key="23">
    <source>
        <dbReference type="Proteomes" id="UP001151699"/>
    </source>
</evidence>
<keyword evidence="9 18" id="KW-0862">Zinc</keyword>
<keyword evidence="11 19" id="KW-0560">Oxidoreductase</keyword>
<keyword evidence="5 19" id="KW-0819">tRNA processing</keyword>
<evidence type="ECO:0000256" key="10">
    <source>
        <dbReference type="ARBA" id="ARBA00022857"/>
    </source>
</evidence>
<dbReference type="PANTHER" id="PTHR45846">
    <property type="entry name" value="TRNA-DIHYDROURIDINE(47) SYNTHASE [NAD(P)(+)]-LIKE"/>
    <property type="match status" value="1"/>
</dbReference>
<dbReference type="InterPro" id="IPR035587">
    <property type="entry name" value="DUS-like_FMN-bd"/>
</dbReference>
<comment type="function">
    <text evidence="13">Catalyzes the synthesis of dihydrouridine, a modified base, in various RNAs, such as tRNAs, mRNAs and some long non-coding RNAs (lncRNAs). Mainly modifies the uridine in position 47 (U47) in the D-loop of most cytoplasmic tRNAs. Also able to mediate the formation of dihydrouridine in some mRNAs, thereby regulating their translation.</text>
</comment>
<evidence type="ECO:0000256" key="14">
    <source>
        <dbReference type="ARBA" id="ARBA00048266"/>
    </source>
</evidence>
<comment type="catalytic activity">
    <reaction evidence="17">
        <text>5,6-dihydrouridine(47) in tRNA + NADP(+) = uridine(47) in tRNA + NADPH + H(+)</text>
        <dbReference type="Rhea" id="RHEA:53360"/>
        <dbReference type="Rhea" id="RHEA-COMP:13539"/>
        <dbReference type="Rhea" id="RHEA-COMP:13540"/>
        <dbReference type="ChEBI" id="CHEBI:15378"/>
        <dbReference type="ChEBI" id="CHEBI:57783"/>
        <dbReference type="ChEBI" id="CHEBI:58349"/>
        <dbReference type="ChEBI" id="CHEBI:65315"/>
        <dbReference type="ChEBI" id="CHEBI:74443"/>
        <dbReference type="EC" id="1.3.1.89"/>
    </reaction>
    <physiologicalReaction direction="right-to-left" evidence="17">
        <dbReference type="Rhea" id="RHEA:53362"/>
    </physiologicalReaction>
</comment>
<dbReference type="PROSITE" id="PS50103">
    <property type="entry name" value="ZF_C3H1"/>
    <property type="match status" value="1"/>
</dbReference>
<dbReference type="Proteomes" id="UP001151699">
    <property type="component" value="Chromosome A"/>
</dbReference>
<dbReference type="GO" id="GO:0006397">
    <property type="term" value="P:mRNA processing"/>
    <property type="evidence" value="ECO:0007669"/>
    <property type="project" value="UniProtKB-KW"/>
</dbReference>
<dbReference type="PANTHER" id="PTHR45846:SF1">
    <property type="entry name" value="TRNA-DIHYDROURIDINE(47) SYNTHASE [NAD(P)(+)]-LIKE"/>
    <property type="match status" value="1"/>
</dbReference>
<evidence type="ECO:0000256" key="12">
    <source>
        <dbReference type="ARBA" id="ARBA00023027"/>
    </source>
</evidence>
<evidence type="ECO:0000256" key="8">
    <source>
        <dbReference type="ARBA" id="ARBA00022771"/>
    </source>
</evidence>
<dbReference type="OrthoDB" id="259935at2759"/>
<feature type="compositionally biased region" description="Basic residues" evidence="20">
    <location>
        <begin position="64"/>
        <end position="81"/>
    </location>
</feature>
<dbReference type="GO" id="GO:0003723">
    <property type="term" value="F:RNA binding"/>
    <property type="evidence" value="ECO:0007669"/>
    <property type="project" value="TreeGrafter"/>
</dbReference>
<evidence type="ECO:0000256" key="2">
    <source>
        <dbReference type="ARBA" id="ARBA00022630"/>
    </source>
</evidence>
<name>A0A9Q0NGB0_9DIPT</name>
<dbReference type="Pfam" id="PF01207">
    <property type="entry name" value="Dus"/>
    <property type="match status" value="1"/>
</dbReference>
<keyword evidence="8 18" id="KW-0863">Zinc-finger</keyword>
<comment type="catalytic activity">
    <reaction evidence="15">
        <text>a 5,6-dihydrouridine in mRNA + NAD(+) = a uridine in mRNA + NADH + H(+)</text>
        <dbReference type="Rhea" id="RHEA:69851"/>
        <dbReference type="Rhea" id="RHEA-COMP:14658"/>
        <dbReference type="Rhea" id="RHEA-COMP:17789"/>
        <dbReference type="ChEBI" id="CHEBI:15378"/>
        <dbReference type="ChEBI" id="CHEBI:57540"/>
        <dbReference type="ChEBI" id="CHEBI:57945"/>
        <dbReference type="ChEBI" id="CHEBI:65315"/>
        <dbReference type="ChEBI" id="CHEBI:74443"/>
    </reaction>
    <physiologicalReaction direction="right-to-left" evidence="15">
        <dbReference type="Rhea" id="RHEA:69853"/>
    </physiologicalReaction>
</comment>
<dbReference type="EMBL" id="WJQU01000001">
    <property type="protein sequence ID" value="KAJ6649739.1"/>
    <property type="molecule type" value="Genomic_DNA"/>
</dbReference>
<feature type="compositionally biased region" description="Polar residues" evidence="20">
    <location>
        <begin position="31"/>
        <end position="41"/>
    </location>
</feature>
<feature type="compositionally biased region" description="Basic and acidic residues" evidence="20">
    <location>
        <begin position="42"/>
        <end position="52"/>
    </location>
</feature>
<dbReference type="InterPro" id="IPR018517">
    <property type="entry name" value="tRNA_hU_synthase_CS"/>
</dbReference>
<feature type="domain" description="C3H1-type" evidence="21">
    <location>
        <begin position="92"/>
        <end position="118"/>
    </location>
</feature>
<dbReference type="GO" id="GO:0050660">
    <property type="term" value="F:flavin adenine dinucleotide binding"/>
    <property type="evidence" value="ECO:0007669"/>
    <property type="project" value="UniProtKB-UniRule"/>
</dbReference>
<evidence type="ECO:0000256" key="17">
    <source>
        <dbReference type="ARBA" id="ARBA00049513"/>
    </source>
</evidence>
<keyword evidence="12" id="KW-0520">NAD</keyword>
<dbReference type="FunFam" id="3.20.20.70:FF:000067">
    <property type="entry name" value="tRNA-dihydrouridine(47) synthase [NAD(P)(+)]"/>
    <property type="match status" value="1"/>
</dbReference>
<dbReference type="SUPFAM" id="SSF51395">
    <property type="entry name" value="FMN-linked oxidoreductases"/>
    <property type="match status" value="1"/>
</dbReference>
<comment type="catalytic activity">
    <reaction evidence="14">
        <text>5,6-dihydrouridine(47) in tRNA + NAD(+) = uridine(47) in tRNA + NADH + H(+)</text>
        <dbReference type="Rhea" id="RHEA:53364"/>
        <dbReference type="Rhea" id="RHEA-COMP:13539"/>
        <dbReference type="Rhea" id="RHEA-COMP:13540"/>
        <dbReference type="ChEBI" id="CHEBI:15378"/>
        <dbReference type="ChEBI" id="CHEBI:57540"/>
        <dbReference type="ChEBI" id="CHEBI:57945"/>
        <dbReference type="ChEBI" id="CHEBI:65315"/>
        <dbReference type="ChEBI" id="CHEBI:74443"/>
        <dbReference type="EC" id="1.3.1.89"/>
    </reaction>
    <physiologicalReaction direction="right-to-left" evidence="14">
        <dbReference type="Rhea" id="RHEA:53366"/>
    </physiologicalReaction>
</comment>
<dbReference type="InterPro" id="IPR000571">
    <property type="entry name" value="Znf_CCCH"/>
</dbReference>
<keyword evidence="4" id="KW-0507">mRNA processing</keyword>
<reference evidence="22" key="1">
    <citation type="submission" date="2022-07" db="EMBL/GenBank/DDBJ databases">
        <authorList>
            <person name="Trinca V."/>
            <person name="Uliana J.V.C."/>
            <person name="Torres T.T."/>
            <person name="Ward R.J."/>
            <person name="Monesi N."/>
        </authorList>
    </citation>
    <scope>NUCLEOTIDE SEQUENCE</scope>
    <source>
        <strain evidence="22">HSMRA1968</strain>
        <tissue evidence="22">Whole embryos</tissue>
    </source>
</reference>
<evidence type="ECO:0000256" key="19">
    <source>
        <dbReference type="RuleBase" id="RU291113"/>
    </source>
</evidence>
<dbReference type="InterPro" id="IPR013785">
    <property type="entry name" value="Aldolase_TIM"/>
</dbReference>
<evidence type="ECO:0000256" key="3">
    <source>
        <dbReference type="ARBA" id="ARBA00022643"/>
    </source>
</evidence>
<evidence type="ECO:0000256" key="7">
    <source>
        <dbReference type="ARBA" id="ARBA00022737"/>
    </source>
</evidence>
<keyword evidence="7" id="KW-0677">Repeat</keyword>
<dbReference type="Gene3D" id="3.20.20.70">
    <property type="entry name" value="Aldolase class I"/>
    <property type="match status" value="1"/>
</dbReference>
<dbReference type="GO" id="GO:0102265">
    <property type="term" value="F:tRNA-dihydrouridine47 synthase activity"/>
    <property type="evidence" value="ECO:0007669"/>
    <property type="project" value="UniProtKB-EC"/>
</dbReference>
<keyword evidence="2 19" id="KW-0285">Flavoprotein</keyword>
<evidence type="ECO:0000256" key="18">
    <source>
        <dbReference type="PROSITE-ProRule" id="PRU00723"/>
    </source>
</evidence>
<accession>A0A9Q0NGB0</accession>
<evidence type="ECO:0000256" key="5">
    <source>
        <dbReference type="ARBA" id="ARBA00022694"/>
    </source>
</evidence>
<evidence type="ECO:0000256" key="6">
    <source>
        <dbReference type="ARBA" id="ARBA00022723"/>
    </source>
</evidence>
<evidence type="ECO:0000259" key="21">
    <source>
        <dbReference type="PROSITE" id="PS50103"/>
    </source>
</evidence>
<organism evidence="22 23">
    <name type="scientific">Pseudolycoriella hygida</name>
    <dbReference type="NCBI Taxonomy" id="35572"/>
    <lineage>
        <taxon>Eukaryota</taxon>
        <taxon>Metazoa</taxon>
        <taxon>Ecdysozoa</taxon>
        <taxon>Arthropoda</taxon>
        <taxon>Hexapoda</taxon>
        <taxon>Insecta</taxon>
        <taxon>Pterygota</taxon>
        <taxon>Neoptera</taxon>
        <taxon>Endopterygota</taxon>
        <taxon>Diptera</taxon>
        <taxon>Nematocera</taxon>
        <taxon>Sciaroidea</taxon>
        <taxon>Sciaridae</taxon>
        <taxon>Pseudolycoriella</taxon>
    </lineage>
</organism>
<comment type="catalytic activity">
    <reaction evidence="16">
        <text>a 5,6-dihydrouridine in mRNA + NADP(+) = a uridine in mRNA + NADPH + H(+)</text>
        <dbReference type="Rhea" id="RHEA:69855"/>
        <dbReference type="Rhea" id="RHEA-COMP:14658"/>
        <dbReference type="Rhea" id="RHEA-COMP:17789"/>
        <dbReference type="ChEBI" id="CHEBI:15378"/>
        <dbReference type="ChEBI" id="CHEBI:57783"/>
        <dbReference type="ChEBI" id="CHEBI:58349"/>
        <dbReference type="ChEBI" id="CHEBI:65315"/>
        <dbReference type="ChEBI" id="CHEBI:74443"/>
    </reaction>
    <physiologicalReaction direction="right-to-left" evidence="16">
        <dbReference type="Rhea" id="RHEA:69857"/>
    </physiologicalReaction>
</comment>
<dbReference type="GO" id="GO:0008270">
    <property type="term" value="F:zinc ion binding"/>
    <property type="evidence" value="ECO:0007669"/>
    <property type="project" value="UniProtKB-KW"/>
</dbReference>
<evidence type="ECO:0000256" key="15">
    <source>
        <dbReference type="ARBA" id="ARBA00048342"/>
    </source>
</evidence>
<comment type="similarity">
    <text evidence="19">Belongs to the dus family. Dus3 subfamily.</text>
</comment>